<dbReference type="AlphaFoldDB" id="A0A6U6IUJ3"/>
<dbReference type="PANTHER" id="PTHR30383:SF5">
    <property type="entry name" value="SGNH HYDROLASE-TYPE ESTERASE DOMAIN-CONTAINING PROTEIN"/>
    <property type="match status" value="1"/>
</dbReference>
<keyword evidence="2" id="KW-0472">Membrane</keyword>
<evidence type="ECO:0000256" key="2">
    <source>
        <dbReference type="SAM" id="Phobius"/>
    </source>
</evidence>
<feature type="region of interest" description="Disordered" evidence="1">
    <location>
        <begin position="1"/>
        <end position="24"/>
    </location>
</feature>
<gene>
    <name evidence="4" type="ORF">OAUR00152_LOCUS33738</name>
    <name evidence="5" type="ORF">OAUR00152_LOCUS33739</name>
</gene>
<dbReference type="GO" id="GO:0004622">
    <property type="term" value="F:phosphatidylcholine lysophospholipase activity"/>
    <property type="evidence" value="ECO:0007669"/>
    <property type="project" value="TreeGrafter"/>
</dbReference>
<dbReference type="Pfam" id="PF13472">
    <property type="entry name" value="Lipase_GDSL_2"/>
    <property type="match status" value="1"/>
</dbReference>
<evidence type="ECO:0000259" key="3">
    <source>
        <dbReference type="Pfam" id="PF13472"/>
    </source>
</evidence>
<keyword evidence="2" id="KW-1133">Transmembrane helix</keyword>
<dbReference type="PANTHER" id="PTHR30383">
    <property type="entry name" value="THIOESTERASE 1/PROTEASE 1/LYSOPHOSPHOLIPASE L1"/>
    <property type="match status" value="1"/>
</dbReference>
<reference evidence="4" key="1">
    <citation type="submission" date="2021-01" db="EMBL/GenBank/DDBJ databases">
        <authorList>
            <person name="Corre E."/>
            <person name="Pelletier E."/>
            <person name="Niang G."/>
            <person name="Scheremetjew M."/>
            <person name="Finn R."/>
            <person name="Kale V."/>
            <person name="Holt S."/>
            <person name="Cochrane G."/>
            <person name="Meng A."/>
            <person name="Brown T."/>
            <person name="Cohen L."/>
        </authorList>
    </citation>
    <scope>NUCLEOTIDE SEQUENCE</scope>
    <source>
        <strain evidence="4">Isolate 1302-5</strain>
    </source>
</reference>
<name>A0A6U6IUJ3_9STRA</name>
<proteinExistence type="predicted"/>
<dbReference type="InterPro" id="IPR051532">
    <property type="entry name" value="Ester_Hydrolysis_Enzymes"/>
</dbReference>
<dbReference type="SUPFAM" id="SSF52266">
    <property type="entry name" value="SGNH hydrolase"/>
    <property type="match status" value="1"/>
</dbReference>
<evidence type="ECO:0000313" key="5">
    <source>
        <dbReference type="EMBL" id="CAE2273988.1"/>
    </source>
</evidence>
<feature type="compositionally biased region" description="Basic and acidic residues" evidence="1">
    <location>
        <begin position="1"/>
        <end position="14"/>
    </location>
</feature>
<accession>A0A6U6IUJ3</accession>
<evidence type="ECO:0000313" key="4">
    <source>
        <dbReference type="EMBL" id="CAE2273987.1"/>
    </source>
</evidence>
<dbReference type="EMBL" id="HBKQ01048831">
    <property type="protein sequence ID" value="CAE2273988.1"/>
    <property type="molecule type" value="Transcribed_RNA"/>
</dbReference>
<dbReference type="InterPro" id="IPR013830">
    <property type="entry name" value="SGNH_hydro"/>
</dbReference>
<dbReference type="EMBL" id="HBKQ01048830">
    <property type="protein sequence ID" value="CAE2273987.1"/>
    <property type="molecule type" value="Transcribed_RNA"/>
</dbReference>
<sequence length="581" mass="63192">MADDIHDRRGHTEQHMPTPSQCQSCRFTHNNQQLIHNKESTSETIQEPKNMRQMHPVLPLLFLSPRASAFVPARGLSIGKSRISIKRRASRSSTAMNMNLLESLSTAFVSIPSSSTSMTQQIQMAGETSFAALFAIAAVQGALVMNQYSSNPVGGLIVPPGLTVGCEDASKIETNQEEEPDTSTERGVFASQSISDSELEKMLCDASDTQVSCNMKKWWHLVTQALVLILPMLASGPVGMGLMRCSHLLHMAVIMGLAHVYDFFRKIPAFQSIDAEENDDVLTGDHPRVLVLGDSMAVGIGSCEVFDEEKVFDIPLHKEERLEITDENGKKVDTTLPGPVFPLVLARTLSHRLKKPVAWRSAGVDGGDTHEIGEYLLDVVKDEVAKGQAPDVVVILTGSNDLKQILKGSATVRGFRSNLMKLADDIRSVSPGTRVVLPSLPTFRLDQKSILNIFPLTIFLDGIIGFWDAQKIAVADRCPGVLHVDLTAAEVNQWYKEDARDGHGNVSLISADGIHPNGKCYAKWATLVGNKMVDALDVQRKESSAAEVIQSPVSPMPPRPSSGGRGGGRLYPTPAFVNSGK</sequence>
<dbReference type="Gene3D" id="3.40.50.1110">
    <property type="entry name" value="SGNH hydrolase"/>
    <property type="match status" value="1"/>
</dbReference>
<keyword evidence="2" id="KW-0812">Transmembrane</keyword>
<feature type="compositionally biased region" description="Polar residues" evidence="1">
    <location>
        <begin position="15"/>
        <end position="24"/>
    </location>
</feature>
<dbReference type="InterPro" id="IPR036514">
    <property type="entry name" value="SGNH_hydro_sf"/>
</dbReference>
<feature type="transmembrane region" description="Helical" evidence="2">
    <location>
        <begin position="218"/>
        <end position="236"/>
    </location>
</feature>
<organism evidence="4">
    <name type="scientific">Odontella aurita</name>
    <dbReference type="NCBI Taxonomy" id="265563"/>
    <lineage>
        <taxon>Eukaryota</taxon>
        <taxon>Sar</taxon>
        <taxon>Stramenopiles</taxon>
        <taxon>Ochrophyta</taxon>
        <taxon>Bacillariophyta</taxon>
        <taxon>Mediophyceae</taxon>
        <taxon>Biddulphiophycidae</taxon>
        <taxon>Eupodiscales</taxon>
        <taxon>Odontellaceae</taxon>
        <taxon>Odontella</taxon>
    </lineage>
</organism>
<feature type="domain" description="SGNH hydrolase-type esterase" evidence="3">
    <location>
        <begin position="292"/>
        <end position="522"/>
    </location>
</feature>
<evidence type="ECO:0000256" key="1">
    <source>
        <dbReference type="SAM" id="MobiDB-lite"/>
    </source>
</evidence>
<feature type="region of interest" description="Disordered" evidence="1">
    <location>
        <begin position="546"/>
        <end position="581"/>
    </location>
</feature>
<protein>
    <recommendedName>
        <fullName evidence="3">SGNH hydrolase-type esterase domain-containing protein</fullName>
    </recommendedName>
</protein>